<keyword evidence="3" id="KW-1185">Reference proteome</keyword>
<feature type="transmembrane region" description="Helical" evidence="1">
    <location>
        <begin position="6"/>
        <end position="24"/>
    </location>
</feature>
<dbReference type="EMBL" id="KU160661">
    <property type="protein sequence ID" value="ALY10018.1"/>
    <property type="molecule type" value="Genomic_DNA"/>
</dbReference>
<evidence type="ECO:0000313" key="3">
    <source>
        <dbReference type="Proteomes" id="UP000223655"/>
    </source>
</evidence>
<reference evidence="2 3" key="1">
    <citation type="submission" date="2015-11" db="EMBL/GenBank/DDBJ databases">
        <authorList>
            <person name="Guerrero C.A."/>
            <person name="Jacobs-Sera D."/>
            <person name="Bowman C.A."/>
            <person name="Russell D.A."/>
            <person name="Pope W.H."/>
            <person name="Hatfull G.F."/>
        </authorList>
    </citation>
    <scope>NUCLEOTIDE SEQUENCE [LARGE SCALE GENOMIC DNA]</scope>
</reference>
<sequence>MMWWENAGFWVWAGILACIGLIWVQNHWPTGRG</sequence>
<keyword evidence="1" id="KW-0812">Transmembrane</keyword>
<dbReference type="RefSeq" id="YP_009602926.1">
    <property type="nucleotide sequence ID" value="NC_041945.1"/>
</dbReference>
<dbReference type="KEGG" id="vg:40078793"/>
<evidence type="ECO:0000313" key="2">
    <source>
        <dbReference type="EMBL" id="ALY10018.1"/>
    </source>
</evidence>
<accession>A0A0U4K0P0</accession>
<protein>
    <submittedName>
        <fullName evidence="2">Uncharacterized protein</fullName>
    </submittedName>
</protein>
<name>A0A0U4K0P0_9CAUD</name>
<organism evidence="2 3">
    <name type="scientific">Arthrobacter phage Pumancara</name>
    <dbReference type="NCBI Taxonomy" id="1772311"/>
    <lineage>
        <taxon>Viruses</taxon>
        <taxon>Duplodnaviria</taxon>
        <taxon>Heunggongvirae</taxon>
        <taxon>Uroviricota</taxon>
        <taxon>Caudoviricetes</taxon>
        <taxon>Korravirus</taxon>
        <taxon>Korravirus pumancara</taxon>
    </lineage>
</organism>
<gene>
    <name evidence="2" type="primary">60</name>
    <name evidence="2" type="ORF">PUMANCARA_60</name>
</gene>
<keyword evidence="1" id="KW-0472">Membrane</keyword>
<dbReference type="Proteomes" id="UP000223655">
    <property type="component" value="Segment"/>
</dbReference>
<proteinExistence type="predicted"/>
<evidence type="ECO:0000256" key="1">
    <source>
        <dbReference type="SAM" id="Phobius"/>
    </source>
</evidence>
<keyword evidence="1" id="KW-1133">Transmembrane helix</keyword>
<dbReference type="GeneID" id="40078793"/>